<organism evidence="6 7">
    <name type="scientific">Liparis tanakae</name>
    <name type="common">Tanaka's snailfish</name>
    <dbReference type="NCBI Taxonomy" id="230148"/>
    <lineage>
        <taxon>Eukaryota</taxon>
        <taxon>Metazoa</taxon>
        <taxon>Chordata</taxon>
        <taxon>Craniata</taxon>
        <taxon>Vertebrata</taxon>
        <taxon>Euteleostomi</taxon>
        <taxon>Actinopterygii</taxon>
        <taxon>Neopterygii</taxon>
        <taxon>Teleostei</taxon>
        <taxon>Neoteleostei</taxon>
        <taxon>Acanthomorphata</taxon>
        <taxon>Eupercaria</taxon>
        <taxon>Perciformes</taxon>
        <taxon>Cottioidei</taxon>
        <taxon>Cottales</taxon>
        <taxon>Liparidae</taxon>
        <taxon>Liparis</taxon>
    </lineage>
</organism>
<dbReference type="InterPro" id="IPR006630">
    <property type="entry name" value="La_HTH"/>
</dbReference>
<accession>A0A4Z2JF05</accession>
<evidence type="ECO:0000256" key="1">
    <source>
        <dbReference type="ARBA" id="ARBA00022884"/>
    </source>
</evidence>
<dbReference type="EMBL" id="SRLO01000005">
    <property type="protein sequence ID" value="TNN88363.1"/>
    <property type="molecule type" value="Genomic_DNA"/>
</dbReference>
<dbReference type="Proteomes" id="UP000314294">
    <property type="component" value="Unassembled WGS sequence"/>
</dbReference>
<evidence type="ECO:0000256" key="2">
    <source>
        <dbReference type="PROSITE-ProRule" id="PRU00332"/>
    </source>
</evidence>
<dbReference type="InterPro" id="IPR024642">
    <property type="entry name" value="SUZ-C"/>
</dbReference>
<evidence type="ECO:0000259" key="5">
    <source>
        <dbReference type="PROSITE" id="PS51938"/>
    </source>
</evidence>
<dbReference type="InterPro" id="IPR036388">
    <property type="entry name" value="WH-like_DNA-bd_sf"/>
</dbReference>
<evidence type="ECO:0000313" key="6">
    <source>
        <dbReference type="EMBL" id="TNN88363.1"/>
    </source>
</evidence>
<dbReference type="InterPro" id="IPR036390">
    <property type="entry name" value="WH_DNA-bd_sf"/>
</dbReference>
<feature type="region of interest" description="Disordered" evidence="3">
    <location>
        <begin position="237"/>
        <end position="339"/>
    </location>
</feature>
<dbReference type="AlphaFoldDB" id="A0A4Z2JF05"/>
<dbReference type="SUPFAM" id="SSF46785">
    <property type="entry name" value="Winged helix' DNA-binding domain"/>
    <property type="match status" value="1"/>
</dbReference>
<evidence type="ECO:0000256" key="3">
    <source>
        <dbReference type="SAM" id="MobiDB-lite"/>
    </source>
</evidence>
<dbReference type="GO" id="GO:0003729">
    <property type="term" value="F:mRNA binding"/>
    <property type="evidence" value="ECO:0007669"/>
    <property type="project" value="TreeGrafter"/>
</dbReference>
<dbReference type="Gene3D" id="1.10.10.10">
    <property type="entry name" value="Winged helix-like DNA-binding domain superfamily/Winged helix DNA-binding domain"/>
    <property type="match status" value="1"/>
</dbReference>
<protein>
    <submittedName>
        <fullName evidence="6">La-related protein 6</fullName>
    </submittedName>
</protein>
<sequence length="426" mass="46552">MEVVVECIVMLRCVSSCRDGARCARGEAARDGALLCSTVRAQLEDMLSDGQLAEDGFLLKHVQKNKQGYVSLKLLTCLKKIRILTPDWRVTLAAAASSGLLQVNHEATKVRRREPLPRWLLCSPTGKLLLAWNIAGGDAAPRGPEPASLPGTVLQRFSAYGSVTSLCVLYPGGKIPNELQCYVKHHKELGRQVCAVVKFDYLSEVRKAYDGLKAEEAAASGEAMRVVPLGFLLKGHTTKGRASEDNTEGRGSEDNNEGRASEDNNEGRGSEDNTEGRASEDNNEGRAEDTPSQRNPLETSEEEPFAPVKVSDPCQPQRSSDNSRQSPLDQVSASFTSCSGLNPKYRARRFFSGDCDSQSPWVLSRKSAACALNPKVALHRNTPYLMQKVLRQPHGPDGTKGFHSRGKALRREDSNAVLEVSTMKEI</sequence>
<dbReference type="PANTHER" id="PTHR22792:SF61">
    <property type="entry name" value="LA RIBONUCLEOPROTEIN DOMAIN FAMILY MEMBER 6"/>
    <property type="match status" value="1"/>
</dbReference>
<feature type="domain" description="HTH La-type RNA-binding" evidence="4">
    <location>
        <begin position="29"/>
        <end position="120"/>
    </location>
</feature>
<dbReference type="OrthoDB" id="435402at2759"/>
<dbReference type="PANTHER" id="PTHR22792">
    <property type="entry name" value="LUPUS LA PROTEIN-RELATED"/>
    <property type="match status" value="1"/>
</dbReference>
<dbReference type="Pfam" id="PF05383">
    <property type="entry name" value="La"/>
    <property type="match status" value="1"/>
</dbReference>
<dbReference type="GO" id="GO:0005634">
    <property type="term" value="C:nucleus"/>
    <property type="evidence" value="ECO:0007669"/>
    <property type="project" value="TreeGrafter"/>
</dbReference>
<keyword evidence="7" id="KW-1185">Reference proteome</keyword>
<proteinExistence type="predicted"/>
<keyword evidence="1 2" id="KW-0694">RNA-binding</keyword>
<name>A0A4Z2JF05_9TELE</name>
<dbReference type="PROSITE" id="PS51938">
    <property type="entry name" value="SUZ_C"/>
    <property type="match status" value="1"/>
</dbReference>
<feature type="domain" description="SUZ-C" evidence="5">
    <location>
        <begin position="357"/>
        <end position="406"/>
    </location>
</feature>
<evidence type="ECO:0000313" key="7">
    <source>
        <dbReference type="Proteomes" id="UP000314294"/>
    </source>
</evidence>
<feature type="compositionally biased region" description="Polar residues" evidence="3">
    <location>
        <begin position="314"/>
        <end position="339"/>
    </location>
</feature>
<comment type="caution">
    <text evidence="6">The sequence shown here is derived from an EMBL/GenBank/DDBJ whole genome shotgun (WGS) entry which is preliminary data.</text>
</comment>
<dbReference type="SMART" id="SM00715">
    <property type="entry name" value="LA"/>
    <property type="match status" value="1"/>
</dbReference>
<evidence type="ECO:0000259" key="4">
    <source>
        <dbReference type="PROSITE" id="PS50961"/>
    </source>
</evidence>
<dbReference type="Pfam" id="PF12901">
    <property type="entry name" value="SUZ-C"/>
    <property type="match status" value="1"/>
</dbReference>
<reference evidence="6 7" key="1">
    <citation type="submission" date="2019-03" db="EMBL/GenBank/DDBJ databases">
        <title>First draft genome of Liparis tanakae, snailfish: a comprehensive survey of snailfish specific genes.</title>
        <authorList>
            <person name="Kim W."/>
            <person name="Song I."/>
            <person name="Jeong J.-H."/>
            <person name="Kim D."/>
            <person name="Kim S."/>
            <person name="Ryu S."/>
            <person name="Song J.Y."/>
            <person name="Lee S.K."/>
        </authorList>
    </citation>
    <scope>NUCLEOTIDE SEQUENCE [LARGE SCALE GENOMIC DNA]</scope>
    <source>
        <tissue evidence="6">Muscle</tissue>
    </source>
</reference>
<feature type="compositionally biased region" description="Basic and acidic residues" evidence="3">
    <location>
        <begin position="241"/>
        <end position="291"/>
    </location>
</feature>
<feature type="region of interest" description="Disordered" evidence="3">
    <location>
        <begin position="390"/>
        <end position="426"/>
    </location>
</feature>
<gene>
    <name evidence="6" type="primary">LARP6_0</name>
    <name evidence="6" type="ORF">EYF80_001145</name>
</gene>
<dbReference type="InterPro" id="IPR045180">
    <property type="entry name" value="La_dom_prot"/>
</dbReference>
<dbReference type="PROSITE" id="PS50961">
    <property type="entry name" value="HTH_LA"/>
    <property type="match status" value="1"/>
</dbReference>